<keyword evidence="1" id="KW-0732">Signal</keyword>
<reference evidence="2 3" key="1">
    <citation type="submission" date="2012-11" db="EMBL/GenBank/DDBJ databases">
        <title>Whole genome sequence of Acetobacter orientalis 21F-2.</title>
        <authorList>
            <person name="Azuma Y."/>
            <person name="Higashiura N."/>
            <person name="Hirakawa H."/>
            <person name="Matsushita K."/>
        </authorList>
    </citation>
    <scope>NUCLEOTIDE SEQUENCE [LARGE SCALE GENOMIC DNA]</scope>
    <source>
        <strain evidence="2 3">21F-2</strain>
    </source>
</reference>
<feature type="chain" id="PRO_5030005843" evidence="1">
    <location>
        <begin position="26"/>
        <end position="212"/>
    </location>
</feature>
<gene>
    <name evidence="2" type="ORF">Abor_006_068</name>
</gene>
<name>A0A0D6NGH2_9PROT</name>
<evidence type="ECO:0000313" key="3">
    <source>
        <dbReference type="Proteomes" id="UP000032670"/>
    </source>
</evidence>
<evidence type="ECO:0000256" key="1">
    <source>
        <dbReference type="SAM" id="SignalP"/>
    </source>
</evidence>
<dbReference type="AlphaFoldDB" id="A0A0D6NGH2"/>
<accession>A0A6N3SYS5</accession>
<dbReference type="GeneID" id="76203260"/>
<organism evidence="2 3">
    <name type="scientific">Acetobacter orientalis</name>
    <dbReference type="NCBI Taxonomy" id="146474"/>
    <lineage>
        <taxon>Bacteria</taxon>
        <taxon>Pseudomonadati</taxon>
        <taxon>Pseudomonadota</taxon>
        <taxon>Alphaproteobacteria</taxon>
        <taxon>Acetobacterales</taxon>
        <taxon>Acetobacteraceae</taxon>
        <taxon>Acetobacter</taxon>
    </lineage>
</organism>
<dbReference type="Proteomes" id="UP000032670">
    <property type="component" value="Unassembled WGS sequence"/>
</dbReference>
<protein>
    <submittedName>
        <fullName evidence="2">Uncharacterized protein</fullName>
    </submittedName>
</protein>
<sequence length="212" mass="22795">MNTVVFKIIITVFIAATAVFSGVQAAPLAGLPDKLTPLALHDGDNVLHIAPDTLPPNAQGISAGTQIKVLRAWRDNGNAWGYHVYVTTAQTPEGKHVLIGLEPPLNAHDTALQDYVRDTPHTGEDSLAVITFATANIDKKPALLLLECIRSPRGAVPTLGPAVLRIYKLVASDGTPGWTPLYFKFMRDMPLKGEYDSAETAMQKEIGFTASP</sequence>
<dbReference type="RefSeq" id="WP_048840171.1">
    <property type="nucleotide sequence ID" value="NZ_BAMX01000006.1"/>
</dbReference>
<proteinExistence type="predicted"/>
<accession>A0A0D6NGH2</accession>
<keyword evidence="3" id="KW-1185">Reference proteome</keyword>
<dbReference type="STRING" id="1231341.Abor_006_068"/>
<evidence type="ECO:0000313" key="2">
    <source>
        <dbReference type="EMBL" id="GAN65114.1"/>
    </source>
</evidence>
<dbReference type="EMBL" id="BAMX01000006">
    <property type="protein sequence ID" value="GAN65114.1"/>
    <property type="molecule type" value="Genomic_DNA"/>
</dbReference>
<comment type="caution">
    <text evidence="2">The sequence shown here is derived from an EMBL/GenBank/DDBJ whole genome shotgun (WGS) entry which is preliminary data.</text>
</comment>
<feature type="signal peptide" evidence="1">
    <location>
        <begin position="1"/>
        <end position="25"/>
    </location>
</feature>